<reference evidence="5 6" key="1">
    <citation type="submission" date="2015-04" db="EMBL/GenBank/DDBJ databases">
        <authorList>
            <person name="Syromyatnikov M.Y."/>
            <person name="Popov V.N."/>
        </authorList>
    </citation>
    <scope>NUCLEOTIDE SEQUENCE [LARGE SCALE GENOMIC DNA]</scope>
</reference>
<proteinExistence type="inferred from homology"/>
<feature type="domain" description="SHSP" evidence="4">
    <location>
        <begin position="389"/>
        <end position="497"/>
    </location>
</feature>
<dbReference type="InterPro" id="IPR002068">
    <property type="entry name" value="A-crystallin/Hsp20_dom"/>
</dbReference>
<dbReference type="GO" id="GO:0005737">
    <property type="term" value="C:cytoplasm"/>
    <property type="evidence" value="ECO:0007669"/>
    <property type="project" value="TreeGrafter"/>
</dbReference>
<dbReference type="EMBL" id="CVRI01000050">
    <property type="protein sequence ID" value="CRK99471.1"/>
    <property type="molecule type" value="Genomic_DNA"/>
</dbReference>
<comment type="similarity">
    <text evidence="2 3">Belongs to the small heat shock protein (HSP20) family.</text>
</comment>
<dbReference type="CDD" id="cd06526">
    <property type="entry name" value="metazoan_ACD"/>
    <property type="match status" value="4"/>
</dbReference>
<dbReference type="Pfam" id="PF00011">
    <property type="entry name" value="HSP20"/>
    <property type="match status" value="4"/>
</dbReference>
<keyword evidence="1" id="KW-0346">Stress response</keyword>
<evidence type="ECO:0000313" key="6">
    <source>
        <dbReference type="Proteomes" id="UP000183832"/>
    </source>
</evidence>
<evidence type="ECO:0000259" key="4">
    <source>
        <dbReference type="PROSITE" id="PS01031"/>
    </source>
</evidence>
<name>A0A1J1IGT0_9DIPT</name>
<dbReference type="InterPro" id="IPR001436">
    <property type="entry name" value="Alpha-crystallin/sHSP_animal"/>
</dbReference>
<dbReference type="PANTHER" id="PTHR45640">
    <property type="entry name" value="HEAT SHOCK PROTEIN HSP-12.2-RELATED"/>
    <property type="match status" value="1"/>
</dbReference>
<dbReference type="InterPro" id="IPR008978">
    <property type="entry name" value="HSP20-like_chaperone"/>
</dbReference>
<dbReference type="OrthoDB" id="428159at2759"/>
<sequence length="1155" mass="129964">MSMFPFHLASHMDVFEDPFFHGGLEPRFGLGLLPSDFHTNRIVPRSSTHHLPTGYRRPWAIARQAAHELAQDQKNLHFGKDGFQACVDVHHFEPSEVTVKTVDHTIVIEGKHEERDDGHGSVERHFIRKYTLMKEYDINTIQSSLSSDGVLTIKAPPPQAIASGERHVPITHTNAPAHLNIKHGLGLMTLGTRYLQRQSATDVEPKTYKFDSKGFTALVDVHLFEPKEVSVKTIDHVIVVECKHESKEDGHGSVERHFVRKFRLPNEYDMSTVKSSLSKDGILEIEAPKPVTLSEERHVEIEETEKPSLLMSLLSNRAHSIFKMDLFPYPFNPNPFDIFEDPFLYHGMEPRFGMGLSPSDFQSDRIVPRSTVHHLPTGYRRPWAIARQAVHEMAKNNKASLFGKDGFQACVDVHHFEPSEISVKTFDNTVIIEGKHEERDDGHGSVERHFIRKYTLMKEYDINTIQSSLSSDGVLTIKAPPPQAIASGERHVPITHTNAPAHMSLKSNKPYDDDKKDKNTFNYECHTNHLIKILLACSRVKQEMAYLPYGCNIFEAPFETDFKHGMAVASKAGFSGPWSLPRQTSTEIDPKTYKFDSKGFTAVVDVHLFDPRDISVKTIDHAIIVECKHDSQEDGHGCVEHFVRKFVLPANYDMSMVKSSLKDGILLLEAPKPIIEERHIEIQQSEKPSFLMSLLSNRANSMLRRIERKNIMECSLKLVILLSLLGVISGASKPVTVKDNNTSQLVTSSILTWETFNNDPNQFKHAVVGGLFTGEENGRAYVCRATINSVPVSGYVKKRKEDYVCIISQHSQFRTKGAFDILLNKGDGAKLQWVKWEKLIPFDSISGAVTTLNGGGSRSEVYYVARHSKTHDMEHHEIDHAIGFFDSNDGLGKIYVTVASDESSFDNGEILTATEAVRYELHDIKFSQLRLRQKFNRTLLGQTVLKNEGENEMDVSAVIGYEYDIVRNFGTHDGIARSINTTAYVQKTEQVNFFWGIQKNEHAVSSKGVTTRLLSGTALNVTLWGNYTTNEGPYKATLITHWADGTKSKKKKIEVSTGLEQTLNDQLEIEYSPTYWLHNNTVVPTTTQKTTTSTSTQSVHKSIFSTSMSSSAIERITEKSSMDDDDDESKKSSTSTLSKVSYMSLVILSVLKASL</sequence>
<organism evidence="5 6">
    <name type="scientific">Clunio marinus</name>
    <dbReference type="NCBI Taxonomy" id="568069"/>
    <lineage>
        <taxon>Eukaryota</taxon>
        <taxon>Metazoa</taxon>
        <taxon>Ecdysozoa</taxon>
        <taxon>Arthropoda</taxon>
        <taxon>Hexapoda</taxon>
        <taxon>Insecta</taxon>
        <taxon>Pterygota</taxon>
        <taxon>Neoptera</taxon>
        <taxon>Endopterygota</taxon>
        <taxon>Diptera</taxon>
        <taxon>Nematocera</taxon>
        <taxon>Chironomoidea</taxon>
        <taxon>Chironomidae</taxon>
        <taxon>Clunio</taxon>
    </lineage>
</organism>
<keyword evidence="6" id="KW-1185">Reference proteome</keyword>
<evidence type="ECO:0000313" key="5">
    <source>
        <dbReference type="EMBL" id="CRK99471.1"/>
    </source>
</evidence>
<dbReference type="SUPFAM" id="SSF49764">
    <property type="entry name" value="HSP20-like chaperones"/>
    <property type="match status" value="4"/>
</dbReference>
<evidence type="ECO:0000256" key="2">
    <source>
        <dbReference type="PROSITE-ProRule" id="PRU00285"/>
    </source>
</evidence>
<accession>A0A1J1IGT0</accession>
<dbReference type="GO" id="GO:0009408">
    <property type="term" value="P:response to heat"/>
    <property type="evidence" value="ECO:0007669"/>
    <property type="project" value="TreeGrafter"/>
</dbReference>
<dbReference type="STRING" id="568069.A0A1J1IGT0"/>
<dbReference type="Proteomes" id="UP000183832">
    <property type="component" value="Unassembled WGS sequence"/>
</dbReference>
<protein>
    <submittedName>
        <fullName evidence="5">CLUMA_CG012688, isoform A</fullName>
    </submittedName>
</protein>
<feature type="domain" description="SHSP" evidence="4">
    <location>
        <begin position="197"/>
        <end position="304"/>
    </location>
</feature>
<evidence type="ECO:0000256" key="3">
    <source>
        <dbReference type="RuleBase" id="RU003616"/>
    </source>
</evidence>
<dbReference type="PRINTS" id="PR00299">
    <property type="entry name" value="ACRYSTALLIN"/>
</dbReference>
<dbReference type="PROSITE" id="PS01031">
    <property type="entry name" value="SHSP"/>
    <property type="match status" value="4"/>
</dbReference>
<dbReference type="GO" id="GO:0005634">
    <property type="term" value="C:nucleus"/>
    <property type="evidence" value="ECO:0007669"/>
    <property type="project" value="TreeGrafter"/>
</dbReference>
<feature type="domain" description="SHSP" evidence="4">
    <location>
        <begin position="65"/>
        <end position="173"/>
    </location>
</feature>
<dbReference type="GO" id="GO:0042026">
    <property type="term" value="P:protein refolding"/>
    <property type="evidence" value="ECO:0007669"/>
    <property type="project" value="TreeGrafter"/>
</dbReference>
<gene>
    <name evidence="5" type="primary">putative Protein unzipped</name>
    <name evidence="5" type="ORF">CLUMA_CG012688</name>
</gene>
<feature type="domain" description="SHSP" evidence="4">
    <location>
        <begin position="582"/>
        <end position="685"/>
    </location>
</feature>
<evidence type="ECO:0000256" key="1">
    <source>
        <dbReference type="ARBA" id="ARBA00023016"/>
    </source>
</evidence>
<dbReference type="Gene3D" id="2.60.40.790">
    <property type="match status" value="4"/>
</dbReference>
<dbReference type="AlphaFoldDB" id="A0A1J1IGT0"/>
<dbReference type="PANTHER" id="PTHR45640:SF13">
    <property type="entry name" value="HEAT SHOCK PROTEIN 22-RELATED"/>
    <property type="match status" value="1"/>
</dbReference>
<dbReference type="GO" id="GO:0051082">
    <property type="term" value="F:unfolded protein binding"/>
    <property type="evidence" value="ECO:0007669"/>
    <property type="project" value="TreeGrafter"/>
</dbReference>